<proteinExistence type="predicted"/>
<evidence type="ECO:0000259" key="2">
    <source>
        <dbReference type="Pfam" id="PF13514"/>
    </source>
</evidence>
<comment type="caution">
    <text evidence="3">The sequence shown here is derived from an EMBL/GenBank/DDBJ whole genome shotgun (WGS) entry which is preliminary data.</text>
</comment>
<dbReference type="InterPro" id="IPR038734">
    <property type="entry name" value="YhaN_AAA"/>
</dbReference>
<keyword evidence="1" id="KW-0175">Coiled coil</keyword>
<protein>
    <submittedName>
        <fullName evidence="3">Uncharacterized protein YhaN</fullName>
    </submittedName>
</protein>
<dbReference type="AlphaFoldDB" id="A0A7W6K098"/>
<gene>
    <name evidence="3" type="ORF">GGQ66_001334</name>
</gene>
<evidence type="ECO:0000313" key="4">
    <source>
        <dbReference type="Proteomes" id="UP000584824"/>
    </source>
</evidence>
<organism evidence="3 4">
    <name type="scientific">Allorhizobium borbori</name>
    <dbReference type="NCBI Taxonomy" id="485907"/>
    <lineage>
        <taxon>Bacteria</taxon>
        <taxon>Pseudomonadati</taxon>
        <taxon>Pseudomonadota</taxon>
        <taxon>Alphaproteobacteria</taxon>
        <taxon>Hyphomicrobiales</taxon>
        <taxon>Rhizobiaceae</taxon>
        <taxon>Rhizobium/Agrobacterium group</taxon>
        <taxon>Allorhizobium</taxon>
    </lineage>
</organism>
<evidence type="ECO:0000313" key="3">
    <source>
        <dbReference type="EMBL" id="MBB4102791.1"/>
    </source>
</evidence>
<sequence>MRFARINLLRYGALTETALTFRPDAALHVVYGPNEAGKSSALSAFSDLLFGFPDRTDQGFFHDAKDLRIAAELTGRDGRSLAFRRRKGRKNTLLADDDKEAALSDDALVPFLGGLDRLVFERAFGLNSERLRKGADEMLEAGGEIGSLLFSAASGMMGLTKLRRSLEEDADAVYAPRRASNRSFYQALDRHEEARRAERDNELKSADWKRLVGAITNAETDLETLRKTREETRRELERLRTLGKLAPLIAEIDGEIAALCAFDDLEALPASFAQTLAEAMDKARLAAVAEEKATEELAGLKSALAALFVDEALLREAAAVTARFSEMGAYQQTSRDLPRIAAEADGFDQNLIELGRRLGLEKDVDPASVQPPETALARLRKLLEEGKALESERVGDARRLAEERDYLRSQTRKDTGALIDTGRLSERLSACRPELGDLARIESLSVQRDRLAETLMENSARLRPEVRDLNVLAAAPMPDEATIMRHRDRLAQLEGELRDAGKTLAQVDAERAELAQQLLALEGGVEIVTREDIAAARSTRDAALADLRRGKTVPDLERQVAVADDLADRALTDADRVSRHMSLRLRARELQAAQERAALQHEVLTERLAAEKNEYRGLFAECGVTPLAPDVMVEWRRDVERLLKERIRLQAVEDERAALKRREAALRSVLEDMAATIGLMDCDGLLLSVLHRELEQKVAALSERFLKARAREDELRKTEERIEALEARAVEMDARYAAFRARFAEACHAIGLDEHAEPVVAETALDLWREVPGLVSERDNRRRRVTGMRRDLGTFEAGVATLVDALAPDLKRLSADAAISLLQERAGEAKAAGERQRDLRQALATAEAAGERASQAVAEASERLAALMPEGGDAAAIATRLQERERLRMRLAESRARLALQAEGRAEIDVRAALKGFDRVAAGLDIERLEADDNAALEQFGDLNVRLADLRREREVLEQGVGAERAALERLSAEVEAKDLARQWVVLKLAAGLLNATMDGYREKQADPVMRRAGDLFSEITGGRFRRLVQLYDENDALQLLAERAGGEQVPLTGLSEGTGDQLYLALRLAFIEDFARRNEPVPLIADDIFQTFDEERTAAGLLTLADTGKAFQTILFTHQKSVADAAKRLLGERADVIAFGAV</sequence>
<reference evidence="3 4" key="1">
    <citation type="submission" date="2020-08" db="EMBL/GenBank/DDBJ databases">
        <title>Genomic Encyclopedia of Type Strains, Phase IV (KMG-IV): sequencing the most valuable type-strain genomes for metagenomic binning, comparative biology and taxonomic classification.</title>
        <authorList>
            <person name="Goeker M."/>
        </authorList>
    </citation>
    <scope>NUCLEOTIDE SEQUENCE [LARGE SCALE GENOMIC DNA]</scope>
    <source>
        <strain evidence="3 4">DSM 26385</strain>
    </source>
</reference>
<name>A0A7W6K098_9HYPH</name>
<feature type="coiled-coil region" evidence="1">
    <location>
        <begin position="483"/>
        <end position="517"/>
    </location>
</feature>
<dbReference type="Proteomes" id="UP000584824">
    <property type="component" value="Unassembled WGS sequence"/>
</dbReference>
<dbReference type="InterPro" id="IPR027417">
    <property type="entry name" value="P-loop_NTPase"/>
</dbReference>
<dbReference type="SUPFAM" id="SSF52540">
    <property type="entry name" value="P-loop containing nucleoside triphosphate hydrolases"/>
    <property type="match status" value="1"/>
</dbReference>
<dbReference type="Gene3D" id="3.40.50.300">
    <property type="entry name" value="P-loop containing nucleotide triphosphate hydrolases"/>
    <property type="match status" value="2"/>
</dbReference>
<feature type="coiled-coil region" evidence="1">
    <location>
        <begin position="642"/>
        <end position="742"/>
    </location>
</feature>
<evidence type="ECO:0000256" key="1">
    <source>
        <dbReference type="SAM" id="Coils"/>
    </source>
</evidence>
<keyword evidence="4" id="KW-1185">Reference proteome</keyword>
<dbReference type="RefSeq" id="WP_183790716.1">
    <property type="nucleotide sequence ID" value="NZ_JACIDU010000004.1"/>
</dbReference>
<dbReference type="EMBL" id="JACIDU010000004">
    <property type="protein sequence ID" value="MBB4102791.1"/>
    <property type="molecule type" value="Genomic_DNA"/>
</dbReference>
<feature type="coiled-coil region" evidence="1">
    <location>
        <begin position="215"/>
        <end position="242"/>
    </location>
</feature>
<dbReference type="PANTHER" id="PTHR41259">
    <property type="entry name" value="DOUBLE-STRAND BREAK REPAIR RAD50 ATPASE, PUTATIVE-RELATED"/>
    <property type="match status" value="1"/>
</dbReference>
<feature type="domain" description="YhaN AAA" evidence="2">
    <location>
        <begin position="1"/>
        <end position="208"/>
    </location>
</feature>
<dbReference type="PANTHER" id="PTHR41259:SF1">
    <property type="entry name" value="DOUBLE-STRAND BREAK REPAIR RAD50 ATPASE, PUTATIVE-RELATED"/>
    <property type="match status" value="1"/>
</dbReference>
<dbReference type="Pfam" id="PF13514">
    <property type="entry name" value="AAA_27"/>
    <property type="match status" value="1"/>
</dbReference>
<accession>A0A7W6K098</accession>